<sequence>PPPPLAILQKRFLVLVLCQSCLYPILDRRQPSQRVRAMAPTGRMAHVNLSRWCAPRIFLSFYSTSRLTFFCFLVLPLENAKLYEIYLMCYQKWACRHYKKLSSTYERKQVLECDLGSVRPGYDTLFCKTSRRGHTKNPWAFSL</sequence>
<feature type="chain" id="PRO_5020522638" evidence="1">
    <location>
        <begin position="19"/>
        <end position="143"/>
    </location>
</feature>
<name>A0A4P7MZ34_PYROR</name>
<evidence type="ECO:0000256" key="1">
    <source>
        <dbReference type="SAM" id="SignalP"/>
    </source>
</evidence>
<keyword evidence="1" id="KW-0732">Signal</keyword>
<dbReference type="EMBL" id="CP034204">
    <property type="protein sequence ID" value="QBZ54411.1"/>
    <property type="molecule type" value="Genomic_DNA"/>
</dbReference>
<evidence type="ECO:0000313" key="3">
    <source>
        <dbReference type="Proteomes" id="UP000294847"/>
    </source>
</evidence>
<feature type="non-terminal residue" evidence="2">
    <location>
        <position position="1"/>
    </location>
</feature>
<accession>A0A4P7MZ34</accession>
<dbReference type="Proteomes" id="UP000294847">
    <property type="component" value="Chromosome 1"/>
</dbReference>
<evidence type="ECO:0000313" key="2">
    <source>
        <dbReference type="EMBL" id="QBZ54411.1"/>
    </source>
</evidence>
<dbReference type="AlphaFoldDB" id="A0A4P7MZ34"/>
<proteinExistence type="predicted"/>
<organism evidence="2 3">
    <name type="scientific">Pyricularia oryzae</name>
    <name type="common">Rice blast fungus</name>
    <name type="synonym">Magnaporthe oryzae</name>
    <dbReference type="NCBI Taxonomy" id="318829"/>
    <lineage>
        <taxon>Eukaryota</taxon>
        <taxon>Fungi</taxon>
        <taxon>Dikarya</taxon>
        <taxon>Ascomycota</taxon>
        <taxon>Pezizomycotina</taxon>
        <taxon>Sordariomycetes</taxon>
        <taxon>Sordariomycetidae</taxon>
        <taxon>Magnaporthales</taxon>
        <taxon>Pyriculariaceae</taxon>
        <taxon>Pyricularia</taxon>
    </lineage>
</organism>
<protein>
    <submittedName>
        <fullName evidence="2">Uncharacterized protein</fullName>
    </submittedName>
</protein>
<reference evidence="2 3" key="1">
    <citation type="journal article" date="2019" name="Mol. Biol. Evol.">
        <title>Blast fungal genomes show frequent chromosomal changes, gene gains and losses, and effector gene turnover.</title>
        <authorList>
            <person name="Gomez Luciano L.B."/>
            <person name="Jason Tsai I."/>
            <person name="Chuma I."/>
            <person name="Tosa Y."/>
            <person name="Chen Y.H."/>
            <person name="Li J.Y."/>
            <person name="Li M.Y."/>
            <person name="Jade Lu M.Y."/>
            <person name="Nakayashiki H."/>
            <person name="Li W.H."/>
        </authorList>
    </citation>
    <scope>NUCLEOTIDE SEQUENCE [LARGE SCALE GENOMIC DNA]</scope>
    <source>
        <strain evidence="2">MZ5-1-6</strain>
    </source>
</reference>
<gene>
    <name evidence="2" type="ORF">PoMZ_10110</name>
</gene>
<feature type="signal peptide" evidence="1">
    <location>
        <begin position="1"/>
        <end position="18"/>
    </location>
</feature>